<evidence type="ECO:0000256" key="2">
    <source>
        <dbReference type="ARBA" id="ARBA00022460"/>
    </source>
</evidence>
<dbReference type="Proteomes" id="UP001303046">
    <property type="component" value="Unassembled WGS sequence"/>
</dbReference>
<name>A0ABR1BKH4_NECAM</name>
<evidence type="ECO:0000256" key="7">
    <source>
        <dbReference type="ARBA" id="ARBA00023136"/>
    </source>
</evidence>
<sequence length="571" mass="63888">MILLYIVQLWLTVTSQILPDNYRLDKRVENEVIGTPDVQCNEDAITFSVRTSAPFRGNIYVKGHYGIEMCRQEYYGNDFAGATFVVRIGDCGMRRIRQLQPHGMNYVLTFVTNFHPHFMTKVDRAYNVRCFYAYIDKTVNTDMEVSNLPSESLEQQTTLMPECEYSIREGAPDGTRVRTSTIGANLVHRWDCRTSTRYGMLVRNCNAIDSTGLSIPIIDERGCPESLPVQLRPIVYDPSLSSAYMIVEAFVFPDRSNVQFQCQVQICDRRDNECLGITPPNCPLIPRSEFLPNSVVDPSVNPTQVIATFEGTLRSSMGSAVLDGTLQPPVYTPEFEAGIPWRKEQDGMSEDNNDTETAQQTTSVPTTAETQSVEARHTTLKMLTTEPPPEQSTIDWVGTTETNELFWKVPEISHDHPLEIFVKSTSAAPIIRPASERSGRRLADQIIDVMTEELTLRPVDDPSTAEAVHASAMPPTSQLTCLNQTALFASCTAFATLTVLCMVLFAFIFRDICRGMKRSSSQLERLTITSLRSGCSSESGDSVGIDRRSDLPIYARRLGDPSYNMMTAGNY</sequence>
<reference evidence="12 13" key="1">
    <citation type="submission" date="2023-08" db="EMBL/GenBank/DDBJ databases">
        <title>A Necator americanus chromosomal reference genome.</title>
        <authorList>
            <person name="Ilik V."/>
            <person name="Petrzelkova K.J."/>
            <person name="Pardy F."/>
            <person name="Fuh T."/>
            <person name="Niatou-Singa F.S."/>
            <person name="Gouil Q."/>
            <person name="Baker L."/>
            <person name="Ritchie M.E."/>
            <person name="Jex A.R."/>
            <person name="Gazzola D."/>
            <person name="Li H."/>
            <person name="Toshio Fujiwara R."/>
            <person name="Zhan B."/>
            <person name="Aroian R.V."/>
            <person name="Pafco B."/>
            <person name="Schwarz E.M."/>
        </authorList>
    </citation>
    <scope>NUCLEOTIDE SEQUENCE [LARGE SCALE GENOMIC DNA]</scope>
    <source>
        <strain evidence="12 13">Aroian</strain>
        <tissue evidence="12">Whole animal</tissue>
    </source>
</reference>
<evidence type="ECO:0000256" key="9">
    <source>
        <dbReference type="SAM" id="Phobius"/>
    </source>
</evidence>
<feature type="chain" id="PRO_5045240286" description="ZP domain-containing protein" evidence="10">
    <location>
        <begin position="16"/>
        <end position="571"/>
    </location>
</feature>
<evidence type="ECO:0000313" key="13">
    <source>
        <dbReference type="Proteomes" id="UP001303046"/>
    </source>
</evidence>
<keyword evidence="2" id="KW-0193">Cuticle</keyword>
<dbReference type="PANTHER" id="PTHR22907:SF12">
    <property type="entry name" value="ZP DOMAIN-CONTAINING PROTEIN"/>
    <property type="match status" value="1"/>
</dbReference>
<dbReference type="InterPro" id="IPR051962">
    <property type="entry name" value="Cuticlin"/>
</dbReference>
<gene>
    <name evidence="12" type="primary">Necator_chrI.g1069</name>
    <name evidence="12" type="ORF">RB195_004945</name>
</gene>
<keyword evidence="13" id="KW-1185">Reference proteome</keyword>
<evidence type="ECO:0000256" key="10">
    <source>
        <dbReference type="SAM" id="SignalP"/>
    </source>
</evidence>
<dbReference type="EMBL" id="JAVFWL010000001">
    <property type="protein sequence ID" value="KAK6726951.1"/>
    <property type="molecule type" value="Genomic_DNA"/>
</dbReference>
<feature type="domain" description="ZP" evidence="11">
    <location>
        <begin position="39"/>
        <end position="281"/>
    </location>
</feature>
<evidence type="ECO:0000256" key="5">
    <source>
        <dbReference type="ARBA" id="ARBA00022729"/>
    </source>
</evidence>
<keyword evidence="5 10" id="KW-0732">Signal</keyword>
<feature type="region of interest" description="Disordered" evidence="8">
    <location>
        <begin position="344"/>
        <end position="374"/>
    </location>
</feature>
<dbReference type="PROSITE" id="PS51034">
    <property type="entry name" value="ZP_2"/>
    <property type="match status" value="1"/>
</dbReference>
<keyword evidence="4 9" id="KW-0812">Transmembrane</keyword>
<evidence type="ECO:0000256" key="8">
    <source>
        <dbReference type="SAM" id="MobiDB-lite"/>
    </source>
</evidence>
<evidence type="ECO:0000259" key="11">
    <source>
        <dbReference type="PROSITE" id="PS51034"/>
    </source>
</evidence>
<evidence type="ECO:0000256" key="4">
    <source>
        <dbReference type="ARBA" id="ARBA00022692"/>
    </source>
</evidence>
<dbReference type="PANTHER" id="PTHR22907">
    <property type="entry name" value="GH04558P"/>
    <property type="match status" value="1"/>
</dbReference>
<protein>
    <recommendedName>
        <fullName evidence="11">ZP domain-containing protein</fullName>
    </recommendedName>
</protein>
<evidence type="ECO:0000256" key="1">
    <source>
        <dbReference type="ARBA" id="ARBA00004251"/>
    </source>
</evidence>
<dbReference type="InterPro" id="IPR056953">
    <property type="entry name" value="CUT_N"/>
</dbReference>
<feature type="transmembrane region" description="Helical" evidence="9">
    <location>
        <begin position="486"/>
        <end position="509"/>
    </location>
</feature>
<dbReference type="InterPro" id="IPR057475">
    <property type="entry name" value="CUT_C"/>
</dbReference>
<keyword evidence="7 9" id="KW-0472">Membrane</keyword>
<accession>A0ABR1BKH4</accession>
<organism evidence="12 13">
    <name type="scientific">Necator americanus</name>
    <name type="common">Human hookworm</name>
    <dbReference type="NCBI Taxonomy" id="51031"/>
    <lineage>
        <taxon>Eukaryota</taxon>
        <taxon>Metazoa</taxon>
        <taxon>Ecdysozoa</taxon>
        <taxon>Nematoda</taxon>
        <taxon>Chromadorea</taxon>
        <taxon>Rhabditida</taxon>
        <taxon>Rhabditina</taxon>
        <taxon>Rhabditomorpha</taxon>
        <taxon>Strongyloidea</taxon>
        <taxon>Ancylostomatidae</taxon>
        <taxon>Bunostominae</taxon>
        <taxon>Necator</taxon>
    </lineage>
</organism>
<feature type="signal peptide" evidence="10">
    <location>
        <begin position="1"/>
        <end position="15"/>
    </location>
</feature>
<keyword evidence="3" id="KW-1003">Cell membrane</keyword>
<evidence type="ECO:0000256" key="6">
    <source>
        <dbReference type="ARBA" id="ARBA00022989"/>
    </source>
</evidence>
<feature type="compositionally biased region" description="Polar residues" evidence="8">
    <location>
        <begin position="355"/>
        <end position="373"/>
    </location>
</feature>
<dbReference type="InterPro" id="IPR001507">
    <property type="entry name" value="ZP_dom"/>
</dbReference>
<dbReference type="Pfam" id="PF25301">
    <property type="entry name" value="CUT_C"/>
    <property type="match status" value="1"/>
</dbReference>
<evidence type="ECO:0000313" key="12">
    <source>
        <dbReference type="EMBL" id="KAK6726951.1"/>
    </source>
</evidence>
<comment type="caution">
    <text evidence="12">The sequence shown here is derived from an EMBL/GenBank/DDBJ whole genome shotgun (WGS) entry which is preliminary data.</text>
</comment>
<evidence type="ECO:0000256" key="3">
    <source>
        <dbReference type="ARBA" id="ARBA00022475"/>
    </source>
</evidence>
<keyword evidence="6 9" id="KW-1133">Transmembrane helix</keyword>
<comment type="subcellular location">
    <subcellularLocation>
        <location evidence="1">Cell membrane</location>
        <topology evidence="1">Single-pass type I membrane protein</topology>
    </subcellularLocation>
</comment>
<proteinExistence type="predicted"/>
<dbReference type="Pfam" id="PF25057">
    <property type="entry name" value="CUT_N"/>
    <property type="match status" value="1"/>
</dbReference>
<dbReference type="SMART" id="SM00241">
    <property type="entry name" value="ZP"/>
    <property type="match status" value="1"/>
</dbReference>